<comment type="catalytic activity">
    <reaction evidence="15">
        <text>a very-long-chain (3R)-3-hydroxyacyl-CoA = a very-long-chain (2E)-enoyl-CoA + H2O</text>
        <dbReference type="Rhea" id="RHEA:45812"/>
        <dbReference type="ChEBI" id="CHEBI:15377"/>
        <dbReference type="ChEBI" id="CHEBI:83728"/>
        <dbReference type="ChEBI" id="CHEBI:85440"/>
        <dbReference type="EC" id="4.2.1.134"/>
    </reaction>
</comment>
<dbReference type="AlphaFoldDB" id="A0A1I8GEG7"/>
<keyword evidence="12 15" id="KW-0472">Membrane</keyword>
<evidence type="ECO:0000256" key="10">
    <source>
        <dbReference type="ARBA" id="ARBA00023054"/>
    </source>
</evidence>
<evidence type="ECO:0000256" key="4">
    <source>
        <dbReference type="ARBA" id="ARBA00013122"/>
    </source>
</evidence>
<evidence type="ECO:0000313" key="18">
    <source>
        <dbReference type="Proteomes" id="UP000095280"/>
    </source>
</evidence>
<dbReference type="GO" id="GO:0030148">
    <property type="term" value="P:sphingolipid biosynthetic process"/>
    <property type="evidence" value="ECO:0007669"/>
    <property type="project" value="TreeGrafter"/>
</dbReference>
<comment type="subcellular location">
    <subcellularLocation>
        <location evidence="1 15">Endoplasmic reticulum membrane</location>
        <topology evidence="1 15">Multi-pass membrane protein</topology>
    </subcellularLocation>
</comment>
<dbReference type="InterPro" id="IPR008978">
    <property type="entry name" value="HSP20-like_chaperone"/>
</dbReference>
<evidence type="ECO:0000256" key="11">
    <source>
        <dbReference type="ARBA" id="ARBA00023098"/>
    </source>
</evidence>
<evidence type="ECO:0000256" key="13">
    <source>
        <dbReference type="ARBA" id="ARBA00023160"/>
    </source>
</evidence>
<dbReference type="Pfam" id="PF04387">
    <property type="entry name" value="PTPLA"/>
    <property type="match status" value="1"/>
</dbReference>
<dbReference type="PANTHER" id="PTHR11035:SF35">
    <property type="entry name" value="VERY-LONG-CHAIN (3R)-3-HYDROXYACYL-COA DEHYDRATASE"/>
    <property type="match status" value="1"/>
</dbReference>
<comment type="function">
    <text evidence="15">Catalyzes the third of the four reactions of the long-chain fatty acids elongation cycle. This endoplasmic reticulum-bound enzymatic process, allows the addition of two carbons to the chain of long- and very long-chain fatty acids/VLCFAs per cycle. This enzyme catalyzes the dehydration of the 3-hydroxyacyl-CoA intermediate into trans-2,3-enoyl-CoA, within each cycle of fatty acid elongation. Thereby, it participates to the production of VLCFAs of different chain lengths that are involved in multiple biological processes as precursors of membrane lipids and lipid mediators.</text>
</comment>
<evidence type="ECO:0000259" key="17">
    <source>
        <dbReference type="PROSITE" id="PS51203"/>
    </source>
</evidence>
<evidence type="ECO:0000256" key="2">
    <source>
        <dbReference type="ARBA" id="ARBA00005194"/>
    </source>
</evidence>
<accession>A0A1I8GEG7</accession>
<keyword evidence="6" id="KW-0812">Transmembrane</keyword>
<evidence type="ECO:0000256" key="15">
    <source>
        <dbReference type="RuleBase" id="RU363109"/>
    </source>
</evidence>
<dbReference type="GO" id="GO:0030497">
    <property type="term" value="P:fatty acid elongation"/>
    <property type="evidence" value="ECO:0007669"/>
    <property type="project" value="TreeGrafter"/>
</dbReference>
<comment type="pathway">
    <text evidence="2 15">Lipid metabolism; fatty acid biosynthesis.</text>
</comment>
<dbReference type="SUPFAM" id="SSF49764">
    <property type="entry name" value="HSP20-like chaperones"/>
    <property type="match status" value="1"/>
</dbReference>
<evidence type="ECO:0000256" key="6">
    <source>
        <dbReference type="ARBA" id="ARBA00022692"/>
    </source>
</evidence>
<evidence type="ECO:0000313" key="19">
    <source>
        <dbReference type="WBParaSite" id="maker-uti_cns_0001684-snap-gene-0.10-mRNA-1"/>
    </source>
</evidence>
<comment type="similarity">
    <text evidence="3 15">Belongs to the very long-chain fatty acids dehydratase HACD family.</text>
</comment>
<organism evidence="18 19">
    <name type="scientific">Macrostomum lignano</name>
    <dbReference type="NCBI Taxonomy" id="282301"/>
    <lineage>
        <taxon>Eukaryota</taxon>
        <taxon>Metazoa</taxon>
        <taxon>Spiralia</taxon>
        <taxon>Lophotrochozoa</taxon>
        <taxon>Platyhelminthes</taxon>
        <taxon>Rhabditophora</taxon>
        <taxon>Macrostomorpha</taxon>
        <taxon>Macrostomida</taxon>
        <taxon>Macrostomidae</taxon>
        <taxon>Macrostomum</taxon>
    </lineage>
</organism>
<evidence type="ECO:0000256" key="8">
    <source>
        <dbReference type="ARBA" id="ARBA00022832"/>
    </source>
</evidence>
<name>A0A1I8GEG7_9PLAT</name>
<dbReference type="InterPro" id="IPR007052">
    <property type="entry name" value="CS_dom"/>
</dbReference>
<dbReference type="GO" id="GO:0102158">
    <property type="term" value="F:very-long-chain (3R)-3-hydroxyacyl-CoA dehydratase activity"/>
    <property type="evidence" value="ECO:0007669"/>
    <property type="project" value="UniProtKB-EC"/>
</dbReference>
<keyword evidence="9" id="KW-1133">Transmembrane helix</keyword>
<evidence type="ECO:0000256" key="16">
    <source>
        <dbReference type="SAM" id="MobiDB-lite"/>
    </source>
</evidence>
<dbReference type="PANTHER" id="PTHR11035">
    <property type="entry name" value="VERY-LONG-CHAIN (3R)-3-HYDROXYACYL-COA DEHYDRATASE"/>
    <property type="match status" value="1"/>
</dbReference>
<keyword evidence="13 15" id="KW-0275">Fatty acid biosynthesis</keyword>
<dbReference type="GO" id="GO:0042761">
    <property type="term" value="P:very long-chain fatty acid biosynthetic process"/>
    <property type="evidence" value="ECO:0007669"/>
    <property type="project" value="TreeGrafter"/>
</dbReference>
<keyword evidence="5 15" id="KW-0444">Lipid biosynthesis</keyword>
<proteinExistence type="inferred from homology"/>
<keyword evidence="11 15" id="KW-0443">Lipid metabolism</keyword>
<evidence type="ECO:0000256" key="9">
    <source>
        <dbReference type="ARBA" id="ARBA00022989"/>
    </source>
</evidence>
<reference evidence="19" key="1">
    <citation type="submission" date="2016-11" db="UniProtKB">
        <authorList>
            <consortium name="WormBaseParasite"/>
        </authorList>
    </citation>
    <scope>IDENTIFICATION</scope>
</reference>
<dbReference type="GO" id="GO:0005789">
    <property type="term" value="C:endoplasmic reticulum membrane"/>
    <property type="evidence" value="ECO:0007669"/>
    <property type="project" value="UniProtKB-SubCell"/>
</dbReference>
<keyword evidence="18" id="KW-1185">Reference proteome</keyword>
<evidence type="ECO:0000256" key="3">
    <source>
        <dbReference type="ARBA" id="ARBA00007811"/>
    </source>
</evidence>
<evidence type="ECO:0000256" key="12">
    <source>
        <dbReference type="ARBA" id="ARBA00023136"/>
    </source>
</evidence>
<dbReference type="Proteomes" id="UP000095280">
    <property type="component" value="Unplaced"/>
</dbReference>
<dbReference type="Pfam" id="PF04969">
    <property type="entry name" value="CS"/>
    <property type="match status" value="1"/>
</dbReference>
<protein>
    <recommendedName>
        <fullName evidence="4 15">Very-long-chain (3R)-3-hydroxyacyl-CoA dehydratase</fullName>
        <ecNumber evidence="4 15">4.2.1.134</ecNumber>
    </recommendedName>
</protein>
<sequence length="428" mass="49658">MTQESNGASAVDRKVLHPFVLWGQKDQNLYLTVQLQGVTDPIINLDEGRLTFFAKGYGCHGNNVYQFEIDLYLPVQRKLSSWKVKEKCVEFHLMKESSEIWPRLTSAKQREPWIKVNFDHMQFSDDSEQEEPPFPKWDSDDSPAPSSRRRRDDDRIRDAVSKDMDKFFAVFRSPLKLYLFLYNMFQWVGFCYVFHVSLYSYLRAGSKAQRQEAFASIRPQLCMLQLAASLEILNAALGWVRSGVLATGMQVFGRGMILFMLVLPYEELQRMEPVFWLAVTWSAVEVVRYPYYILVVLGQESSLVTWLRYTMWIPLYPLGFVLEGLVMLAALPRVMEERWYSVELPNKFNMSFDFSLFLRVYMVGFLVGAYALMSHMYAQRKKKFGANPRSQFSRWGLLPFLSGRNQRRALGLDSGDGAGGRVQQKKAK</sequence>
<keyword evidence="10" id="KW-0175">Coiled coil</keyword>
<feature type="region of interest" description="Disordered" evidence="16">
    <location>
        <begin position="125"/>
        <end position="154"/>
    </location>
</feature>
<keyword evidence="14 15" id="KW-0456">Lyase</keyword>
<dbReference type="EC" id="4.2.1.134" evidence="4 15"/>
<dbReference type="UniPathway" id="UPA00094"/>
<evidence type="ECO:0000256" key="14">
    <source>
        <dbReference type="ARBA" id="ARBA00023239"/>
    </source>
</evidence>
<evidence type="ECO:0000256" key="5">
    <source>
        <dbReference type="ARBA" id="ARBA00022516"/>
    </source>
</evidence>
<keyword evidence="7 15" id="KW-0256">Endoplasmic reticulum</keyword>
<evidence type="ECO:0000256" key="1">
    <source>
        <dbReference type="ARBA" id="ARBA00004477"/>
    </source>
</evidence>
<dbReference type="InterPro" id="IPR007482">
    <property type="entry name" value="Tyr_Pase-like_PTPLA"/>
</dbReference>
<feature type="domain" description="CS" evidence="17">
    <location>
        <begin position="15"/>
        <end position="105"/>
    </location>
</feature>
<dbReference type="CDD" id="cd06465">
    <property type="entry name" value="p23_hB-ind1_like"/>
    <property type="match status" value="1"/>
</dbReference>
<dbReference type="PROSITE" id="PS51203">
    <property type="entry name" value="CS"/>
    <property type="match status" value="1"/>
</dbReference>
<dbReference type="Gene3D" id="2.60.40.790">
    <property type="match status" value="1"/>
</dbReference>
<dbReference type="WBParaSite" id="maker-uti_cns_0001684-snap-gene-0.10-mRNA-1">
    <property type="protein sequence ID" value="maker-uti_cns_0001684-snap-gene-0.10-mRNA-1"/>
    <property type="gene ID" value="maker-uti_cns_0001684-snap-gene-0.10"/>
</dbReference>
<evidence type="ECO:0000256" key="7">
    <source>
        <dbReference type="ARBA" id="ARBA00022824"/>
    </source>
</evidence>
<keyword evidence="8 15" id="KW-0276">Fatty acid metabolism</keyword>